<dbReference type="STRING" id="87229.A0A4Z1K8L8"/>
<dbReference type="Gene3D" id="3.40.50.720">
    <property type="entry name" value="NAD(P)-binding Rossmann-like Domain"/>
    <property type="match status" value="1"/>
</dbReference>
<evidence type="ECO:0000313" key="4">
    <source>
        <dbReference type="EMBL" id="TGO82453.1"/>
    </source>
</evidence>
<dbReference type="Gene3D" id="3.90.25.10">
    <property type="entry name" value="UDP-galactose 4-epimerase, domain 1"/>
    <property type="match status" value="1"/>
</dbReference>
<feature type="domain" description="NmrA-like" evidence="3">
    <location>
        <begin position="5"/>
        <end position="238"/>
    </location>
</feature>
<dbReference type="PANTHER" id="PTHR42748">
    <property type="entry name" value="NITROGEN METABOLITE REPRESSION PROTEIN NMRA FAMILY MEMBER"/>
    <property type="match status" value="1"/>
</dbReference>
<evidence type="ECO:0000256" key="1">
    <source>
        <dbReference type="ARBA" id="ARBA00006328"/>
    </source>
</evidence>
<organism evidence="4 5">
    <name type="scientific">Botrytis porri</name>
    <dbReference type="NCBI Taxonomy" id="87229"/>
    <lineage>
        <taxon>Eukaryota</taxon>
        <taxon>Fungi</taxon>
        <taxon>Dikarya</taxon>
        <taxon>Ascomycota</taxon>
        <taxon>Pezizomycotina</taxon>
        <taxon>Leotiomycetes</taxon>
        <taxon>Helotiales</taxon>
        <taxon>Sclerotiniaceae</taxon>
        <taxon>Botrytis</taxon>
    </lineage>
</organism>
<dbReference type="InterPro" id="IPR008030">
    <property type="entry name" value="NmrA-like"/>
</dbReference>
<dbReference type="Proteomes" id="UP000297280">
    <property type="component" value="Unassembled WGS sequence"/>
</dbReference>
<evidence type="ECO:0000313" key="5">
    <source>
        <dbReference type="Proteomes" id="UP000297280"/>
    </source>
</evidence>
<proteinExistence type="inferred from homology"/>
<protein>
    <recommendedName>
        <fullName evidence="3">NmrA-like domain-containing protein</fullName>
    </recommendedName>
</protein>
<dbReference type="SUPFAM" id="SSF51735">
    <property type="entry name" value="NAD(P)-binding Rossmann-fold domains"/>
    <property type="match status" value="1"/>
</dbReference>
<dbReference type="InterPro" id="IPR036291">
    <property type="entry name" value="NAD(P)-bd_dom_sf"/>
</dbReference>
<dbReference type="Pfam" id="PF05368">
    <property type="entry name" value="NmrA"/>
    <property type="match status" value="1"/>
</dbReference>
<dbReference type="InterPro" id="IPR051164">
    <property type="entry name" value="NmrA-like_oxidored"/>
</dbReference>
<gene>
    <name evidence="4" type="ORF">BPOR_0828g00030</name>
</gene>
<dbReference type="PANTHER" id="PTHR42748:SF14">
    <property type="entry name" value="SNOAL-LIKE DOMAIN-CONTAINING PROTEIN"/>
    <property type="match status" value="1"/>
</dbReference>
<reference evidence="4 5" key="1">
    <citation type="submission" date="2017-12" db="EMBL/GenBank/DDBJ databases">
        <title>Comparative genomics of Botrytis spp.</title>
        <authorList>
            <person name="Valero-Jimenez C.A."/>
            <person name="Tapia P."/>
            <person name="Veloso J."/>
            <person name="Silva-Moreno E."/>
            <person name="Staats M."/>
            <person name="Valdes J.H."/>
            <person name="Van Kan J.A.L."/>
        </authorList>
    </citation>
    <scope>NUCLEOTIDE SEQUENCE [LARGE SCALE GENOMIC DNA]</scope>
    <source>
        <strain evidence="4 5">MUCL3349</strain>
    </source>
</reference>
<evidence type="ECO:0000256" key="2">
    <source>
        <dbReference type="ARBA" id="ARBA00022857"/>
    </source>
</evidence>
<accession>A0A4Z1K8L8</accession>
<dbReference type="EMBL" id="PQXO01000825">
    <property type="protein sequence ID" value="TGO82453.1"/>
    <property type="molecule type" value="Genomic_DNA"/>
</dbReference>
<dbReference type="GO" id="GO:0005634">
    <property type="term" value="C:nucleus"/>
    <property type="evidence" value="ECO:0007669"/>
    <property type="project" value="TreeGrafter"/>
</dbReference>
<keyword evidence="2" id="KW-0521">NADP</keyword>
<dbReference type="AlphaFoldDB" id="A0A4Z1K8L8"/>
<name>A0A4Z1K8L8_9HELO</name>
<keyword evidence="5" id="KW-1185">Reference proteome</keyword>
<comment type="similarity">
    <text evidence="1">Belongs to the NmrA-type oxidoreductase family.</text>
</comment>
<sequence length="328" mass="37037">MSSTKPLVLVIGGTGVQGMPVVKGNANSAHAQELAQLPGVTIVEGDIYSEHDLHRFFSGCTHAFINTNGDAIGEKGEIYWGIRYYEIARTHKLQYFLYSSLEYSLKISDFDNDFRDGHMDAKAKVADWISVQDKKKMKWSILTSCLYMEMLNELLAPHPDKDDPETLAFVAPLGPRGSAPLIALEDFGKYARWVFDHPDRSNGLNLHVASQEVVWADIPAAFTEATGKKSVYRDVTVDGWFDLGLFPNPDAKFGHSAPEDEGTLQTYRENFGGFWRFWKSGKVRKDWALMDEILPGRIKSVGEWMRKSGYDGNIKPLLHDFHQKKRES</sequence>
<comment type="caution">
    <text evidence="4">The sequence shown here is derived from an EMBL/GenBank/DDBJ whole genome shotgun (WGS) entry which is preliminary data.</text>
</comment>
<evidence type="ECO:0000259" key="3">
    <source>
        <dbReference type="Pfam" id="PF05368"/>
    </source>
</evidence>